<protein>
    <submittedName>
        <fullName evidence="11">Uncharacterized protein</fullName>
    </submittedName>
</protein>
<dbReference type="HOGENOM" id="CLU_068908_0_0_1"/>
<comment type="subcellular location">
    <subcellularLocation>
        <location evidence="1">Cytoplasm</location>
        <location evidence="1">Cytoskeleton</location>
        <location evidence="1">Spindle</location>
    </subcellularLocation>
</comment>
<dbReference type="AlphaFoldDB" id="C4JSL4"/>
<gene>
    <name evidence="11" type="ORF">UREG_05453</name>
</gene>
<sequence>MEGFEAILSPSKARQAASQAKDWAYVTNWLNRKYSPNRVPNFERNDDTLKALLNIAAANDTADEEEALIHRAREETIGLLKATEAERSPDPTLALLEDIEDELDDKSNKLLQDMAETAVLLGIPTGDLANLDRSILNLTREEFNATEQLQKLETLQLYLKREIATLHEQLEELKDDRKYETPPDLPAKTSEWVRNKKTVDAKAKEYQSRIMAWAKLPEIGKPRIEDLMIEEEGVVRIREKVKSLENTVSTFHGLPSNIVDAKSEYQKLENELHALIRQRDQLFEGLVGRSNR</sequence>
<evidence type="ECO:0000256" key="8">
    <source>
        <dbReference type="ARBA" id="ARBA00023212"/>
    </source>
</evidence>
<dbReference type="KEGG" id="ure:UREG_05453"/>
<dbReference type="GO" id="GO:0005874">
    <property type="term" value="C:microtubule"/>
    <property type="evidence" value="ECO:0007669"/>
    <property type="project" value="UniProtKB-KW"/>
</dbReference>
<evidence type="ECO:0000256" key="9">
    <source>
        <dbReference type="ARBA" id="ARBA00023306"/>
    </source>
</evidence>
<keyword evidence="5" id="KW-0493">Microtubule</keyword>
<dbReference type="PANTHER" id="PTHR31570:SF1">
    <property type="entry name" value="HAUS AUGMIN-LIKE COMPLEX SUBUNIT 1"/>
    <property type="match status" value="1"/>
</dbReference>
<evidence type="ECO:0000256" key="3">
    <source>
        <dbReference type="ARBA" id="ARBA00022490"/>
    </source>
</evidence>
<keyword evidence="12" id="KW-1185">Reference proteome</keyword>
<dbReference type="InParanoid" id="C4JSL4"/>
<name>C4JSL4_UNCRE</name>
<keyword evidence="8" id="KW-0206">Cytoskeleton</keyword>
<reference evidence="12" key="1">
    <citation type="journal article" date="2009" name="Genome Res.">
        <title>Comparative genomic analyses of the human fungal pathogens Coccidioides and their relatives.</title>
        <authorList>
            <person name="Sharpton T.J."/>
            <person name="Stajich J.E."/>
            <person name="Rounsley S.D."/>
            <person name="Gardner M.J."/>
            <person name="Wortman J.R."/>
            <person name="Jordar V.S."/>
            <person name="Maiti R."/>
            <person name="Kodira C.D."/>
            <person name="Neafsey D.E."/>
            <person name="Zeng Q."/>
            <person name="Hung C.-Y."/>
            <person name="McMahan C."/>
            <person name="Muszewska A."/>
            <person name="Grynberg M."/>
            <person name="Mandel M.A."/>
            <person name="Kellner E.M."/>
            <person name="Barker B.M."/>
            <person name="Galgiani J.N."/>
            <person name="Orbach M.J."/>
            <person name="Kirkland T.N."/>
            <person name="Cole G.T."/>
            <person name="Henn M.R."/>
            <person name="Birren B.W."/>
            <person name="Taylor J.W."/>
        </authorList>
    </citation>
    <scope>NUCLEOTIDE SEQUENCE [LARGE SCALE GENOMIC DNA]</scope>
    <source>
        <strain evidence="12">UAMH 1704</strain>
    </source>
</reference>
<keyword evidence="6" id="KW-0498">Mitosis</keyword>
<evidence type="ECO:0000256" key="2">
    <source>
        <dbReference type="ARBA" id="ARBA00005479"/>
    </source>
</evidence>
<keyword evidence="4" id="KW-0132">Cell division</keyword>
<evidence type="ECO:0000313" key="12">
    <source>
        <dbReference type="Proteomes" id="UP000002058"/>
    </source>
</evidence>
<dbReference type="GO" id="GO:0051301">
    <property type="term" value="P:cell division"/>
    <property type="evidence" value="ECO:0007669"/>
    <property type="project" value="UniProtKB-KW"/>
</dbReference>
<dbReference type="GO" id="GO:0051225">
    <property type="term" value="P:spindle assembly"/>
    <property type="evidence" value="ECO:0007669"/>
    <property type="project" value="InterPro"/>
</dbReference>
<dbReference type="PANTHER" id="PTHR31570">
    <property type="entry name" value="HAUS AUGMIN-LIKE COMPLEX SUBUNIT 1"/>
    <property type="match status" value="1"/>
</dbReference>
<evidence type="ECO:0000256" key="1">
    <source>
        <dbReference type="ARBA" id="ARBA00004186"/>
    </source>
</evidence>
<dbReference type="GeneID" id="8438102"/>
<dbReference type="RefSeq" id="XP_002584764.1">
    <property type="nucleotide sequence ID" value="XM_002584718.1"/>
</dbReference>
<feature type="coiled-coil region" evidence="10">
    <location>
        <begin position="55"/>
        <end position="116"/>
    </location>
</feature>
<proteinExistence type="inferred from homology"/>
<dbReference type="InterPro" id="IPR026243">
    <property type="entry name" value="HAUS1"/>
</dbReference>
<dbReference type="eggNOG" id="ENOG502S1U0">
    <property type="taxonomic scope" value="Eukaryota"/>
</dbReference>
<comment type="similarity">
    <text evidence="2">Belongs to the HAUS1 family.</text>
</comment>
<keyword evidence="3" id="KW-0963">Cytoplasm</keyword>
<keyword evidence="7 10" id="KW-0175">Coiled coil</keyword>
<dbReference type="OrthoDB" id="5372507at2759"/>
<evidence type="ECO:0000313" key="11">
    <source>
        <dbReference type="EMBL" id="EEP80611.1"/>
    </source>
</evidence>
<dbReference type="Proteomes" id="UP000002058">
    <property type="component" value="Unassembled WGS sequence"/>
</dbReference>
<keyword evidence="9" id="KW-0131">Cell cycle</keyword>
<dbReference type="EMBL" id="CH476617">
    <property type="protein sequence ID" value="EEP80611.1"/>
    <property type="molecule type" value="Genomic_DNA"/>
</dbReference>
<dbReference type="VEuPathDB" id="FungiDB:UREG_05453"/>
<organism evidence="11 12">
    <name type="scientific">Uncinocarpus reesii (strain UAMH 1704)</name>
    <dbReference type="NCBI Taxonomy" id="336963"/>
    <lineage>
        <taxon>Eukaryota</taxon>
        <taxon>Fungi</taxon>
        <taxon>Dikarya</taxon>
        <taxon>Ascomycota</taxon>
        <taxon>Pezizomycotina</taxon>
        <taxon>Eurotiomycetes</taxon>
        <taxon>Eurotiomycetidae</taxon>
        <taxon>Onygenales</taxon>
        <taxon>Onygenaceae</taxon>
        <taxon>Uncinocarpus</taxon>
    </lineage>
</organism>
<evidence type="ECO:0000256" key="10">
    <source>
        <dbReference type="SAM" id="Coils"/>
    </source>
</evidence>
<evidence type="ECO:0000256" key="6">
    <source>
        <dbReference type="ARBA" id="ARBA00022776"/>
    </source>
</evidence>
<dbReference type="GO" id="GO:0005829">
    <property type="term" value="C:cytosol"/>
    <property type="evidence" value="ECO:0007669"/>
    <property type="project" value="TreeGrafter"/>
</dbReference>
<dbReference type="GO" id="GO:0005819">
    <property type="term" value="C:spindle"/>
    <property type="evidence" value="ECO:0007669"/>
    <property type="project" value="UniProtKB-SubCell"/>
</dbReference>
<evidence type="ECO:0000256" key="4">
    <source>
        <dbReference type="ARBA" id="ARBA00022618"/>
    </source>
</evidence>
<dbReference type="GO" id="GO:0070652">
    <property type="term" value="C:HAUS complex"/>
    <property type="evidence" value="ECO:0007669"/>
    <property type="project" value="InterPro"/>
</dbReference>
<feature type="coiled-coil region" evidence="10">
    <location>
        <begin position="258"/>
        <end position="285"/>
    </location>
</feature>
<evidence type="ECO:0000256" key="5">
    <source>
        <dbReference type="ARBA" id="ARBA00022701"/>
    </source>
</evidence>
<accession>C4JSL4</accession>
<dbReference type="OMA" id="QAKDWAY"/>
<evidence type="ECO:0000256" key="7">
    <source>
        <dbReference type="ARBA" id="ARBA00023054"/>
    </source>
</evidence>
<dbReference type="Pfam" id="PF25762">
    <property type="entry name" value="HAUS1"/>
    <property type="match status" value="1"/>
</dbReference>